<keyword evidence="9" id="KW-1185">Reference proteome</keyword>
<evidence type="ECO:0000259" key="7">
    <source>
        <dbReference type="PROSITE" id="PS51831"/>
    </source>
</evidence>
<dbReference type="EMBL" id="CABWKQ010000030">
    <property type="protein sequence ID" value="VWX38094.1"/>
    <property type="molecule type" value="Genomic_DNA"/>
</dbReference>
<dbReference type="PROSITE" id="PS51831">
    <property type="entry name" value="HD"/>
    <property type="match status" value="1"/>
</dbReference>
<keyword evidence="3" id="KW-0547">Nucleotide-binding</keyword>
<dbReference type="RefSeq" id="WP_159173876.1">
    <property type="nucleotide sequence ID" value="NZ_LR732312.1"/>
</dbReference>
<dbReference type="Pfam" id="PF01966">
    <property type="entry name" value="HD"/>
    <property type="match status" value="1"/>
</dbReference>
<evidence type="ECO:0000313" key="9">
    <source>
        <dbReference type="Proteomes" id="UP000439752"/>
    </source>
</evidence>
<comment type="catalytic activity">
    <reaction evidence="6">
        <text>P(1),P(4)-bis(5'-adenosyl) tetraphosphate + H2O = 2 ADP + 2 H(+)</text>
        <dbReference type="Rhea" id="RHEA:24252"/>
        <dbReference type="ChEBI" id="CHEBI:15377"/>
        <dbReference type="ChEBI" id="CHEBI:15378"/>
        <dbReference type="ChEBI" id="CHEBI:58141"/>
        <dbReference type="ChEBI" id="CHEBI:456216"/>
        <dbReference type="EC" id="3.6.1.41"/>
    </reaction>
</comment>
<dbReference type="InterPro" id="IPR006674">
    <property type="entry name" value="HD_domain"/>
</dbReference>
<dbReference type="NCBIfam" id="TIGR00277">
    <property type="entry name" value="HDIG"/>
    <property type="match status" value="1"/>
</dbReference>
<dbReference type="PANTHER" id="PTHR35795">
    <property type="entry name" value="SLR1885 PROTEIN"/>
    <property type="match status" value="1"/>
</dbReference>
<dbReference type="PANTHER" id="PTHR35795:SF1">
    <property type="entry name" value="BIS(5'-NUCLEOSYL)-TETRAPHOSPHATASE, SYMMETRICAL"/>
    <property type="match status" value="1"/>
</dbReference>
<feature type="domain" description="HD" evidence="7">
    <location>
        <begin position="18"/>
        <end position="131"/>
    </location>
</feature>
<evidence type="ECO:0000256" key="2">
    <source>
        <dbReference type="ARBA" id="ARBA00022723"/>
    </source>
</evidence>
<dbReference type="Gene3D" id="1.10.3210.10">
    <property type="entry name" value="Hypothetical protein af1432"/>
    <property type="match status" value="1"/>
</dbReference>
<dbReference type="GO" id="GO:0000166">
    <property type="term" value="F:nucleotide binding"/>
    <property type="evidence" value="ECO:0007669"/>
    <property type="project" value="UniProtKB-KW"/>
</dbReference>
<dbReference type="EC" id="3.6.1.41" evidence="1"/>
<dbReference type="SUPFAM" id="SSF109604">
    <property type="entry name" value="HD-domain/PDEase-like"/>
    <property type="match status" value="1"/>
</dbReference>
<protein>
    <recommendedName>
        <fullName evidence="1">bis(5'-nucleosyl)-tetraphosphatase (symmetrical)</fullName>
        <ecNumber evidence="1">3.6.1.41</ecNumber>
    </recommendedName>
</protein>
<name>A0A653IH02_9BACL</name>
<dbReference type="GO" id="GO:0008803">
    <property type="term" value="F:bis(5'-nucleosyl)-tetraphosphatase (symmetrical) activity"/>
    <property type="evidence" value="ECO:0007669"/>
    <property type="project" value="UniProtKB-EC"/>
</dbReference>
<dbReference type="InterPro" id="IPR006675">
    <property type="entry name" value="HDIG_dom"/>
</dbReference>
<sequence>MLLEEADDIIKKTLPHKRYVHTLGVVETARQLARRNGVDEETAAFAAMLHDYAKYRDMEEMRTLARELGQLELLDYDDELLHAPIGAELVKRELGVKDTVIYQAIANHTTGAPDMPLLDQVIFVADAIEPNRTYPGVETLREIADADLTDAVIATLAHTIQFLCKKQTVIFPLTIETYNAFVTAKRKGTVL</sequence>
<evidence type="ECO:0000256" key="3">
    <source>
        <dbReference type="ARBA" id="ARBA00022741"/>
    </source>
</evidence>
<evidence type="ECO:0000256" key="1">
    <source>
        <dbReference type="ARBA" id="ARBA00012506"/>
    </source>
</evidence>
<accession>A0A653IH02</accession>
<dbReference type="InterPro" id="IPR051094">
    <property type="entry name" value="Diverse_Catalytic_Enzymes"/>
</dbReference>
<keyword evidence="5" id="KW-0408">Iron</keyword>
<dbReference type="AlphaFoldDB" id="A0A653IH02"/>
<dbReference type="CDD" id="cd00077">
    <property type="entry name" value="HDc"/>
    <property type="match status" value="1"/>
</dbReference>
<dbReference type="GO" id="GO:0046872">
    <property type="term" value="F:metal ion binding"/>
    <property type="evidence" value="ECO:0007669"/>
    <property type="project" value="UniProtKB-KW"/>
</dbReference>
<dbReference type="NCBIfam" id="TIGR00488">
    <property type="entry name" value="bis(5'-nucleosyl)-tetraphosphatase (symmetrical) YqeK"/>
    <property type="match status" value="1"/>
</dbReference>
<organism evidence="8 9">
    <name type="scientific">Exiguobacterium oxidotolerans</name>
    <dbReference type="NCBI Taxonomy" id="223958"/>
    <lineage>
        <taxon>Bacteria</taxon>
        <taxon>Bacillati</taxon>
        <taxon>Bacillota</taxon>
        <taxon>Bacilli</taxon>
        <taxon>Bacillales</taxon>
        <taxon>Bacillales Family XII. Incertae Sedis</taxon>
        <taxon>Exiguobacterium</taxon>
    </lineage>
</organism>
<dbReference type="Proteomes" id="UP000439752">
    <property type="component" value="Unassembled WGS sequence"/>
</dbReference>
<evidence type="ECO:0000256" key="6">
    <source>
        <dbReference type="ARBA" id="ARBA00049417"/>
    </source>
</evidence>
<dbReference type="InterPro" id="IPR005249">
    <property type="entry name" value="YqeK"/>
</dbReference>
<evidence type="ECO:0000256" key="5">
    <source>
        <dbReference type="ARBA" id="ARBA00023004"/>
    </source>
</evidence>
<evidence type="ECO:0000256" key="4">
    <source>
        <dbReference type="ARBA" id="ARBA00022801"/>
    </source>
</evidence>
<dbReference type="InterPro" id="IPR003607">
    <property type="entry name" value="HD/PDEase_dom"/>
</dbReference>
<evidence type="ECO:0000313" key="8">
    <source>
        <dbReference type="EMBL" id="VWX38094.1"/>
    </source>
</evidence>
<reference evidence="8 9" key="1">
    <citation type="submission" date="2019-10" db="EMBL/GenBank/DDBJ databases">
        <authorList>
            <person name="Karimi E."/>
        </authorList>
    </citation>
    <scope>NUCLEOTIDE SEQUENCE [LARGE SCALE GENOMIC DNA]</scope>
    <source>
        <strain evidence="8">Exiguobacterium sp. 9Y</strain>
    </source>
</reference>
<dbReference type="SMART" id="SM00471">
    <property type="entry name" value="HDc"/>
    <property type="match status" value="1"/>
</dbReference>
<proteinExistence type="predicted"/>
<gene>
    <name evidence="8" type="primary">yqeK</name>
    <name evidence="8" type="ORF">EXIGUO9Y_360371</name>
</gene>
<keyword evidence="4 8" id="KW-0378">Hydrolase</keyword>
<keyword evidence="2" id="KW-0479">Metal-binding</keyword>